<feature type="transmembrane region" description="Helical" evidence="6">
    <location>
        <begin position="20"/>
        <end position="39"/>
    </location>
</feature>
<comment type="caution">
    <text evidence="8">The sequence shown here is derived from an EMBL/GenBank/DDBJ whole genome shotgun (WGS) entry which is preliminary data.</text>
</comment>
<reference evidence="8 9" key="1">
    <citation type="submission" date="2019-12" db="EMBL/GenBank/DDBJ databases">
        <title>Microbes associate with the intestines of laboratory mice.</title>
        <authorList>
            <person name="Navarre W."/>
            <person name="Wong E."/>
        </authorList>
    </citation>
    <scope>NUCLEOTIDE SEQUENCE [LARGE SCALE GENOMIC DNA]</scope>
    <source>
        <strain evidence="8 9">NM82_D38</strain>
    </source>
</reference>
<evidence type="ECO:0000259" key="7">
    <source>
        <dbReference type="Pfam" id="PF12698"/>
    </source>
</evidence>
<evidence type="ECO:0000313" key="8">
    <source>
        <dbReference type="EMBL" id="MVX55850.1"/>
    </source>
</evidence>
<keyword evidence="5 6" id="KW-0472">Membrane</keyword>
<dbReference type="GO" id="GO:0005886">
    <property type="term" value="C:plasma membrane"/>
    <property type="evidence" value="ECO:0007669"/>
    <property type="project" value="UniProtKB-SubCell"/>
</dbReference>
<gene>
    <name evidence="8" type="ORF">E5987_01340</name>
</gene>
<dbReference type="Pfam" id="PF12698">
    <property type="entry name" value="ABC2_membrane_3"/>
    <property type="match status" value="1"/>
</dbReference>
<evidence type="ECO:0000313" key="9">
    <source>
        <dbReference type="Proteomes" id="UP000472580"/>
    </source>
</evidence>
<dbReference type="Gene3D" id="3.40.1710.10">
    <property type="entry name" value="abc type-2 transporter like domain"/>
    <property type="match status" value="1"/>
</dbReference>
<dbReference type="EMBL" id="WSRP01000003">
    <property type="protein sequence ID" value="MVX55850.1"/>
    <property type="molecule type" value="Genomic_DNA"/>
</dbReference>
<proteinExistence type="predicted"/>
<comment type="subcellular location">
    <subcellularLocation>
        <location evidence="1">Cell membrane</location>
        <topology evidence="1">Multi-pass membrane protein</topology>
    </subcellularLocation>
</comment>
<feature type="transmembrane region" description="Helical" evidence="6">
    <location>
        <begin position="300"/>
        <end position="320"/>
    </location>
</feature>
<dbReference type="PANTHER" id="PTHR30294:SF46">
    <property type="entry name" value="ABC TRANSPORTER PERMEASE"/>
    <property type="match status" value="1"/>
</dbReference>
<feature type="transmembrane region" description="Helical" evidence="6">
    <location>
        <begin position="191"/>
        <end position="213"/>
    </location>
</feature>
<accession>A0A6L6YDW6</accession>
<evidence type="ECO:0000256" key="1">
    <source>
        <dbReference type="ARBA" id="ARBA00004651"/>
    </source>
</evidence>
<feature type="transmembrane region" description="Helical" evidence="6">
    <location>
        <begin position="274"/>
        <end position="293"/>
    </location>
</feature>
<feature type="domain" description="ABC-2 type transporter transmembrane" evidence="7">
    <location>
        <begin position="29"/>
        <end position="379"/>
    </location>
</feature>
<evidence type="ECO:0000256" key="5">
    <source>
        <dbReference type="ARBA" id="ARBA00023136"/>
    </source>
</evidence>
<dbReference type="InterPro" id="IPR051449">
    <property type="entry name" value="ABC-2_transporter_component"/>
</dbReference>
<dbReference type="AlphaFoldDB" id="A0A6L6YDW6"/>
<feature type="transmembrane region" description="Helical" evidence="6">
    <location>
        <begin position="362"/>
        <end position="381"/>
    </location>
</feature>
<dbReference type="GO" id="GO:0140359">
    <property type="term" value="F:ABC-type transporter activity"/>
    <property type="evidence" value="ECO:0007669"/>
    <property type="project" value="InterPro"/>
</dbReference>
<organism evidence="8 9">
    <name type="scientific">Parasutterella muris</name>
    <dbReference type="NCBI Taxonomy" id="2565572"/>
    <lineage>
        <taxon>Bacteria</taxon>
        <taxon>Pseudomonadati</taxon>
        <taxon>Pseudomonadota</taxon>
        <taxon>Betaproteobacteria</taxon>
        <taxon>Burkholderiales</taxon>
        <taxon>Sutterellaceae</taxon>
        <taxon>Parasutterella</taxon>
    </lineage>
</organism>
<keyword evidence="2" id="KW-1003">Cell membrane</keyword>
<protein>
    <submittedName>
        <fullName evidence="8">ABC transporter permease</fullName>
    </submittedName>
</protein>
<dbReference type="OrthoDB" id="9811522at2"/>
<dbReference type="PANTHER" id="PTHR30294">
    <property type="entry name" value="MEMBRANE COMPONENT OF ABC TRANSPORTER YHHJ-RELATED"/>
    <property type="match status" value="1"/>
</dbReference>
<evidence type="ECO:0000256" key="6">
    <source>
        <dbReference type="SAM" id="Phobius"/>
    </source>
</evidence>
<name>A0A6L6YDW6_9BURK</name>
<feature type="transmembrane region" description="Helical" evidence="6">
    <location>
        <begin position="233"/>
        <end position="254"/>
    </location>
</feature>
<evidence type="ECO:0000256" key="3">
    <source>
        <dbReference type="ARBA" id="ARBA00022692"/>
    </source>
</evidence>
<keyword evidence="4 6" id="KW-1133">Transmembrane helix</keyword>
<keyword evidence="3 6" id="KW-0812">Transmembrane</keyword>
<evidence type="ECO:0000256" key="4">
    <source>
        <dbReference type="ARBA" id="ARBA00022989"/>
    </source>
</evidence>
<keyword evidence="9" id="KW-1185">Reference proteome</keyword>
<evidence type="ECO:0000256" key="2">
    <source>
        <dbReference type="ARBA" id="ARBA00022475"/>
    </source>
</evidence>
<dbReference type="InterPro" id="IPR013525">
    <property type="entry name" value="ABC2_TM"/>
</dbReference>
<dbReference type="Proteomes" id="UP000472580">
    <property type="component" value="Unassembled WGS sequence"/>
</dbReference>
<dbReference type="RefSeq" id="WP_160334286.1">
    <property type="nucleotide sequence ID" value="NZ_CALPCR010000022.1"/>
</dbReference>
<sequence>MSAKHPSLFDSFLFTLRQCVSNLACAPFFCFAIFFYSFYYCWPYMEQLPDHLNIVAVDEDMTPLSRRLIQELKASPSVHVEFQAADQKEAERIMRQGGVSAILIIPPNFERNTVRDIPTALVLVSNGAFIVKARVSMNGAAGPLQEVVTGAIAGHLLEHGIPLDKLAQVKNRAPAFVFQPMFNTVNGYLNFTVPIVFVIIIQTVFTAGIGMLLNDWFWRRKYPYALALAMRSFPHFIAMYLPFFILAFLWTMYIEGASFAFHGVNAFRNVPATLAVSAVFSFAITSMAVMIAALCKRLRYIVQIIVPTSIPCVFLSGNLFPWQNFPEPILLFSKLLPSTPAAGAMLRASQAGATISEVVFPYLAHLLLLGMIFFTAAVLILRRYANDEQSLAQIKDLRDGIQNERLEKELTPKQLGKILGHVPDA</sequence>